<gene>
    <name evidence="1" type="ORF">ETEE_1751</name>
</gene>
<evidence type="ECO:0000313" key="2">
    <source>
        <dbReference type="Proteomes" id="UP000028681"/>
    </source>
</evidence>
<dbReference type="KEGG" id="ete:ETEE_1751"/>
<evidence type="ECO:0000313" key="1">
    <source>
        <dbReference type="EMBL" id="AIJ08199.1"/>
    </source>
</evidence>
<name>A0A076LRG8_9GAMM</name>
<accession>A0A076LRG8</accession>
<dbReference type="EMBL" id="CP006664">
    <property type="protein sequence ID" value="AIJ08199.1"/>
    <property type="molecule type" value="Genomic_DNA"/>
</dbReference>
<dbReference type="HOGENOM" id="CLU_3343083_0_0_6"/>
<protein>
    <submittedName>
        <fullName evidence="1">Uncharacterized protein</fullName>
    </submittedName>
</protein>
<sequence length="37" mass="4281">MAFLLLYSVIIHQSKNVRLELCYVLAKKDISSILCVR</sequence>
<organism evidence="1 2">
    <name type="scientific">Edwardsiella anguillarum ET080813</name>
    <dbReference type="NCBI Taxonomy" id="667120"/>
    <lineage>
        <taxon>Bacteria</taxon>
        <taxon>Pseudomonadati</taxon>
        <taxon>Pseudomonadota</taxon>
        <taxon>Gammaproteobacteria</taxon>
        <taxon>Enterobacterales</taxon>
        <taxon>Hafniaceae</taxon>
        <taxon>Edwardsiella</taxon>
    </lineage>
</organism>
<reference evidence="1 2" key="1">
    <citation type="journal article" date="2012" name="PLoS ONE">
        <title>Edwardsiella comparative phylogenomics reveal the new intra/inter-species taxonomic relationships, virulence evolution and niche adaptation mechanisms.</title>
        <authorList>
            <person name="Yang M."/>
            <person name="Lv Y."/>
            <person name="Xiao J."/>
            <person name="Wu H."/>
            <person name="Zheng H."/>
            <person name="Liu Q."/>
            <person name="Zhang Y."/>
            <person name="Wang Q."/>
        </authorList>
    </citation>
    <scope>NUCLEOTIDE SEQUENCE [LARGE SCALE GENOMIC DNA]</scope>
    <source>
        <strain evidence="2">080813</strain>
    </source>
</reference>
<proteinExistence type="predicted"/>
<dbReference type="Proteomes" id="UP000028681">
    <property type="component" value="Chromosome"/>
</dbReference>
<dbReference type="AlphaFoldDB" id="A0A076LRG8"/>